<name>A0A0D9XVD7_9ORYZ</name>
<accession>A0A0D9XVD7</accession>
<reference evidence="3" key="2">
    <citation type="submission" date="2013-12" db="EMBL/GenBank/DDBJ databases">
        <authorList>
            <person name="Yu Y."/>
            <person name="Lee S."/>
            <person name="de Baynast K."/>
            <person name="Wissotski M."/>
            <person name="Liu L."/>
            <person name="Talag J."/>
            <person name="Goicoechea J."/>
            <person name="Angelova A."/>
            <person name="Jetty R."/>
            <person name="Kudrna D."/>
            <person name="Golser W."/>
            <person name="Rivera L."/>
            <person name="Zhang J."/>
            <person name="Wing R."/>
        </authorList>
    </citation>
    <scope>NUCLEOTIDE SEQUENCE</scope>
</reference>
<dbReference type="Proteomes" id="UP000032180">
    <property type="component" value="Chromosome 11"/>
</dbReference>
<sequence>MNYPVGPSTIVRNTELEQLEVQRLKDQIEYLKNEVARLNREYMHDLRRVDANHAFLPECSGLINPTVVFTGEEAAGTNKRM</sequence>
<organism evidence="2 3">
    <name type="scientific">Leersia perrieri</name>
    <dbReference type="NCBI Taxonomy" id="77586"/>
    <lineage>
        <taxon>Eukaryota</taxon>
        <taxon>Viridiplantae</taxon>
        <taxon>Streptophyta</taxon>
        <taxon>Embryophyta</taxon>
        <taxon>Tracheophyta</taxon>
        <taxon>Spermatophyta</taxon>
        <taxon>Magnoliopsida</taxon>
        <taxon>Liliopsida</taxon>
        <taxon>Poales</taxon>
        <taxon>Poaceae</taxon>
        <taxon>BOP clade</taxon>
        <taxon>Oryzoideae</taxon>
        <taxon>Oryzeae</taxon>
        <taxon>Oryzinae</taxon>
        <taxon>Leersia</taxon>
    </lineage>
</organism>
<dbReference type="EnsemblPlants" id="LPERR11G19440.1">
    <property type="protein sequence ID" value="LPERR11G19440.1"/>
    <property type="gene ID" value="LPERR11G19440"/>
</dbReference>
<dbReference type="HOGENOM" id="CLU_2577304_0_0_1"/>
<keyword evidence="3" id="KW-1185">Reference proteome</keyword>
<dbReference type="Gramene" id="LPERR11G19440.1">
    <property type="protein sequence ID" value="LPERR11G19440.1"/>
    <property type="gene ID" value="LPERR11G19440"/>
</dbReference>
<evidence type="ECO:0000256" key="1">
    <source>
        <dbReference type="SAM" id="Coils"/>
    </source>
</evidence>
<reference evidence="2" key="3">
    <citation type="submission" date="2015-04" db="UniProtKB">
        <authorList>
            <consortium name="EnsemblPlants"/>
        </authorList>
    </citation>
    <scope>IDENTIFICATION</scope>
</reference>
<protein>
    <submittedName>
        <fullName evidence="2">Uncharacterized protein</fullName>
    </submittedName>
</protein>
<feature type="coiled-coil region" evidence="1">
    <location>
        <begin position="14"/>
        <end position="41"/>
    </location>
</feature>
<evidence type="ECO:0000313" key="2">
    <source>
        <dbReference type="EnsemblPlants" id="LPERR11G19440.1"/>
    </source>
</evidence>
<evidence type="ECO:0000313" key="3">
    <source>
        <dbReference type="Proteomes" id="UP000032180"/>
    </source>
</evidence>
<reference evidence="2 3" key="1">
    <citation type="submission" date="2012-08" db="EMBL/GenBank/DDBJ databases">
        <title>Oryza genome evolution.</title>
        <authorList>
            <person name="Wing R.A."/>
        </authorList>
    </citation>
    <scope>NUCLEOTIDE SEQUENCE</scope>
</reference>
<proteinExistence type="predicted"/>
<dbReference type="AlphaFoldDB" id="A0A0D9XVD7"/>
<keyword evidence="1" id="KW-0175">Coiled coil</keyword>